<dbReference type="FunFam" id="3.40.20.10:FF:000005">
    <property type="entry name" value="Gelsolin"/>
    <property type="match status" value="1"/>
</dbReference>
<dbReference type="Pfam" id="PF00626">
    <property type="entry name" value="Gelsolin"/>
    <property type="match status" value="6"/>
</dbReference>
<dbReference type="PANTHER" id="PTHR11977:SF57">
    <property type="entry name" value="VILLIN-LIKE PROTEIN QUAIL"/>
    <property type="match status" value="1"/>
</dbReference>
<dbReference type="InterPro" id="IPR007123">
    <property type="entry name" value="Gelsolin-like_dom"/>
</dbReference>
<dbReference type="Pfam" id="PF02209">
    <property type="entry name" value="VHP"/>
    <property type="match status" value="1"/>
</dbReference>
<name>A0A1B6E6N4_9HEMI</name>
<dbReference type="CDD" id="cd11293">
    <property type="entry name" value="gelsolin_S4_like"/>
    <property type="match status" value="1"/>
</dbReference>
<dbReference type="PRINTS" id="PR00597">
    <property type="entry name" value="GELSOLIN"/>
</dbReference>
<comment type="similarity">
    <text evidence="1">Belongs to the villin/gelsolin family.</text>
</comment>
<evidence type="ECO:0000256" key="4">
    <source>
        <dbReference type="ARBA" id="ARBA00023203"/>
    </source>
</evidence>
<dbReference type="AlphaFoldDB" id="A0A1B6E6N4"/>
<protein>
    <recommendedName>
        <fullName evidence="5">HP domain-containing protein</fullName>
    </recommendedName>
</protein>
<dbReference type="CDD" id="cd11291">
    <property type="entry name" value="gelsolin_S6_like"/>
    <property type="match status" value="1"/>
</dbReference>
<dbReference type="GO" id="GO:0015629">
    <property type="term" value="C:actin cytoskeleton"/>
    <property type="evidence" value="ECO:0007669"/>
    <property type="project" value="TreeGrafter"/>
</dbReference>
<dbReference type="InterPro" id="IPR036886">
    <property type="entry name" value="Villin_headpiece_dom_sf"/>
</dbReference>
<feature type="domain" description="HP" evidence="5">
    <location>
        <begin position="824"/>
        <end position="890"/>
    </location>
</feature>
<sequence>LKKSNENTYLEKDLKNPILNYSCSKFARVTMDNETIFTVDIQETPEDYGDLRRSTGLAMTGQHLPPDPAFKIINKNATAFLIWRIENLQLVPVPKDQSGSFFEGDSYIVYAASEYGKHIGNGSKFHEVKGQLEMHIHFWLGKETSQDEKTVAAYKSVELDDYLGGSPIQHREVQGWESPRFLAYFKNGIRLLKGGVASGLNHVTDVFEPRLFRVKGVRTPMLHQMPAISWEYFNRGDVFIIDTKDVVFIWVGKNANKMEKFKAVQVAQQLQDEHKAVSLVFVDDGKELSLPDSEKVLLGVYLDLNGPGRQHIKDSSGDDLVADKGHLSPLKLYKCSDEDGTYKVIEIKTGPLHQQDLNTNDSFIVDNSSNGIWVWVGRKASKKERIEAMRNANGFVKKKNYPAHTPVTRVVEGGEPTEFKALFLSWKEKDSSTAFKSFNNTGAPKKVLPTTIDTAALHEMPQLAAETQLVDDGSGTVVVWRVYKTELILLQPSCHGVFYAGDCYLIKYSYNAKGKERHILYYWMGLHSSTAEQTALAYHTVSQDDLLKGEAVQVRVVQSKEPAHFLAIFHGKMIIMSGDHKNTISPQFLLQVRGNRMHNTRATQVLLKASSLNSNDVFVLRTPSASFVWCGKGSTGDEREMAKNIANSMASSEYSVVYEGQEKSDFWNAIGGKEEYANSKRLAEVDNWLPARLFQCSNASGIFKVEEVVNFNQTDLVTEDVMLLDTRHVLFIWIGKESNLEERKLSMNLAVQYLKSDPAGRDVDTPIMVLKQGFEPPNFTGFFGVWDTELWKNNKSYDEIRHELEGQKPLLQVELKITNGTSDFDDCEKFPLNVLKQKDREQLPINVDALHKELHLSKEDFKSAFGMTYTDFAGLPKWKQENLKKTVGIF</sequence>
<dbReference type="SUPFAM" id="SSF55753">
    <property type="entry name" value="Actin depolymerizing proteins"/>
    <property type="match status" value="6"/>
</dbReference>
<feature type="non-terminal residue" evidence="6">
    <location>
        <position position="1"/>
    </location>
</feature>
<dbReference type="FunFam" id="3.40.20.10:FF:000001">
    <property type="entry name" value="Gelsolin"/>
    <property type="match status" value="1"/>
</dbReference>
<keyword evidence="2" id="KW-0117">Actin capping</keyword>
<dbReference type="PROSITE" id="PS51089">
    <property type="entry name" value="HP"/>
    <property type="match status" value="1"/>
</dbReference>
<keyword evidence="4" id="KW-0009">Actin-binding</keyword>
<dbReference type="SMART" id="SM00153">
    <property type="entry name" value="VHP"/>
    <property type="match status" value="1"/>
</dbReference>
<evidence type="ECO:0000313" key="6">
    <source>
        <dbReference type="EMBL" id="JAS33600.1"/>
    </source>
</evidence>
<keyword evidence="3" id="KW-0677">Repeat</keyword>
<dbReference type="GO" id="GO:0005737">
    <property type="term" value="C:cytoplasm"/>
    <property type="evidence" value="ECO:0007669"/>
    <property type="project" value="TreeGrafter"/>
</dbReference>
<dbReference type="InterPro" id="IPR007122">
    <property type="entry name" value="Villin/Gelsolin"/>
</dbReference>
<dbReference type="Gene3D" id="1.10.950.10">
    <property type="entry name" value="Villin headpiece domain"/>
    <property type="match status" value="1"/>
</dbReference>
<accession>A0A1B6E6N4</accession>
<gene>
    <name evidence="6" type="ORF">g.10236</name>
</gene>
<dbReference type="GO" id="GO:0005546">
    <property type="term" value="F:phosphatidylinositol-4,5-bisphosphate binding"/>
    <property type="evidence" value="ECO:0007669"/>
    <property type="project" value="TreeGrafter"/>
</dbReference>
<dbReference type="EMBL" id="GEDC01003698">
    <property type="protein sequence ID" value="JAS33600.1"/>
    <property type="molecule type" value="Transcribed_RNA"/>
</dbReference>
<reference evidence="6" key="1">
    <citation type="submission" date="2015-12" db="EMBL/GenBank/DDBJ databases">
        <title>De novo transcriptome assembly of four potential Pierce s Disease insect vectors from Arizona vineyards.</title>
        <authorList>
            <person name="Tassone E.E."/>
        </authorList>
    </citation>
    <scope>NUCLEOTIDE SEQUENCE</scope>
</reference>
<dbReference type="CDD" id="cd11290">
    <property type="entry name" value="gelsolin_S1_like"/>
    <property type="match status" value="1"/>
</dbReference>
<dbReference type="InterPro" id="IPR003128">
    <property type="entry name" value="Villin_headpiece"/>
</dbReference>
<organism evidence="6">
    <name type="scientific">Clastoptera arizonana</name>
    <name type="common">Arizona spittle bug</name>
    <dbReference type="NCBI Taxonomy" id="38151"/>
    <lineage>
        <taxon>Eukaryota</taxon>
        <taxon>Metazoa</taxon>
        <taxon>Ecdysozoa</taxon>
        <taxon>Arthropoda</taxon>
        <taxon>Hexapoda</taxon>
        <taxon>Insecta</taxon>
        <taxon>Pterygota</taxon>
        <taxon>Neoptera</taxon>
        <taxon>Paraneoptera</taxon>
        <taxon>Hemiptera</taxon>
        <taxon>Auchenorrhyncha</taxon>
        <taxon>Cercopoidea</taxon>
        <taxon>Clastopteridae</taxon>
        <taxon>Clastoptera</taxon>
    </lineage>
</organism>
<dbReference type="CDD" id="cd11292">
    <property type="entry name" value="gelsolin_S3_like"/>
    <property type="match status" value="1"/>
</dbReference>
<evidence type="ECO:0000256" key="3">
    <source>
        <dbReference type="ARBA" id="ARBA00022737"/>
    </source>
</evidence>
<dbReference type="SMART" id="SM00262">
    <property type="entry name" value="GEL"/>
    <property type="match status" value="6"/>
</dbReference>
<dbReference type="GO" id="GO:0051014">
    <property type="term" value="P:actin filament severing"/>
    <property type="evidence" value="ECO:0007669"/>
    <property type="project" value="TreeGrafter"/>
</dbReference>
<dbReference type="PANTHER" id="PTHR11977">
    <property type="entry name" value="VILLIN"/>
    <property type="match status" value="1"/>
</dbReference>
<dbReference type="SUPFAM" id="SSF47050">
    <property type="entry name" value="VHP, Villin headpiece domain"/>
    <property type="match status" value="1"/>
</dbReference>
<dbReference type="GO" id="GO:0051016">
    <property type="term" value="P:barbed-end actin filament capping"/>
    <property type="evidence" value="ECO:0007669"/>
    <property type="project" value="TreeGrafter"/>
</dbReference>
<evidence type="ECO:0000256" key="2">
    <source>
        <dbReference type="ARBA" id="ARBA00022467"/>
    </source>
</evidence>
<dbReference type="Gene3D" id="3.40.20.10">
    <property type="entry name" value="Severin"/>
    <property type="match status" value="6"/>
</dbReference>
<dbReference type="GO" id="GO:0051015">
    <property type="term" value="F:actin filament binding"/>
    <property type="evidence" value="ECO:0007669"/>
    <property type="project" value="InterPro"/>
</dbReference>
<dbReference type="CDD" id="cd11288">
    <property type="entry name" value="gelsolin_S5_like"/>
    <property type="match status" value="1"/>
</dbReference>
<evidence type="ECO:0000259" key="5">
    <source>
        <dbReference type="PROSITE" id="PS51089"/>
    </source>
</evidence>
<dbReference type="GO" id="GO:0008154">
    <property type="term" value="P:actin polymerization or depolymerization"/>
    <property type="evidence" value="ECO:0007669"/>
    <property type="project" value="TreeGrafter"/>
</dbReference>
<proteinExistence type="inferred from homology"/>
<dbReference type="InterPro" id="IPR029006">
    <property type="entry name" value="ADF-H/Gelsolin-like_dom_sf"/>
</dbReference>
<evidence type="ECO:0000256" key="1">
    <source>
        <dbReference type="ARBA" id="ARBA00008418"/>
    </source>
</evidence>